<dbReference type="PROSITE" id="PS01359">
    <property type="entry name" value="ZF_PHD_1"/>
    <property type="match status" value="1"/>
</dbReference>
<evidence type="ECO:0000256" key="1">
    <source>
        <dbReference type="ARBA" id="ARBA00004123"/>
    </source>
</evidence>
<dbReference type="Pfam" id="PF20826">
    <property type="entry name" value="PHD_5"/>
    <property type="match status" value="1"/>
</dbReference>
<feature type="compositionally biased region" description="Basic and acidic residues" evidence="8">
    <location>
        <begin position="344"/>
        <end position="355"/>
    </location>
</feature>
<dbReference type="RefSeq" id="XP_030873553.1">
    <property type="nucleotide sequence ID" value="XM_031017693.1"/>
</dbReference>
<dbReference type="GO" id="GO:0008270">
    <property type="term" value="F:zinc ion binding"/>
    <property type="evidence" value="ECO:0007669"/>
    <property type="project" value="UniProtKB-KW"/>
</dbReference>
<accession>A0A7F8PZG2</accession>
<dbReference type="InterPro" id="IPR013083">
    <property type="entry name" value="Znf_RING/FYVE/PHD"/>
</dbReference>
<evidence type="ECO:0000256" key="7">
    <source>
        <dbReference type="PROSITE-ProRule" id="PRU00042"/>
    </source>
</evidence>
<dbReference type="FunFam" id="3.30.40.10:FF:000196">
    <property type="entry name" value="PHD finger protein 20 (Predicted)"/>
    <property type="match status" value="1"/>
</dbReference>
<feature type="compositionally biased region" description="Basic and acidic residues" evidence="8">
    <location>
        <begin position="387"/>
        <end position="403"/>
    </location>
</feature>
<feature type="region of interest" description="Disordered" evidence="8">
    <location>
        <begin position="344"/>
        <end position="486"/>
    </location>
</feature>
<dbReference type="InterPro" id="IPR019786">
    <property type="entry name" value="Zinc_finger_PHD-type_CS"/>
</dbReference>
<dbReference type="PANTHER" id="PTHR15856">
    <property type="entry name" value="PHD FINGER PROTEIN 20-RELATED"/>
    <property type="match status" value="1"/>
</dbReference>
<proteinExistence type="predicted"/>
<comment type="subcellular location">
    <subcellularLocation>
        <location evidence="1">Nucleus</location>
    </subcellularLocation>
</comment>
<dbReference type="PROSITE" id="PS00028">
    <property type="entry name" value="ZINC_FINGER_C2H2_1"/>
    <property type="match status" value="1"/>
</dbReference>
<feature type="compositionally biased region" description="Polar residues" evidence="8">
    <location>
        <begin position="216"/>
        <end position="227"/>
    </location>
</feature>
<feature type="region of interest" description="Disordered" evidence="8">
    <location>
        <begin position="216"/>
        <end position="241"/>
    </location>
</feature>
<name>A0A7F8PZG2_LEPWE</name>
<dbReference type="PROSITE" id="PS50157">
    <property type="entry name" value="ZINC_FINGER_C2H2_2"/>
    <property type="match status" value="1"/>
</dbReference>
<evidence type="ECO:0000313" key="10">
    <source>
        <dbReference type="Proteomes" id="UP000245341"/>
    </source>
</evidence>
<dbReference type="PANTHER" id="PTHR15856:SF27">
    <property type="entry name" value="PHD FINGER PROTEIN 20"/>
    <property type="match status" value="1"/>
</dbReference>
<feature type="compositionally biased region" description="Polar residues" evidence="8">
    <location>
        <begin position="361"/>
        <end position="374"/>
    </location>
</feature>
<feature type="domain" description="C2H2-type" evidence="9">
    <location>
        <begin position="317"/>
        <end position="347"/>
    </location>
</feature>
<feature type="region of interest" description="Disordered" evidence="8">
    <location>
        <begin position="1"/>
        <end position="198"/>
    </location>
</feature>
<evidence type="ECO:0000259" key="9">
    <source>
        <dbReference type="PROSITE" id="PS50157"/>
    </source>
</evidence>
<dbReference type="InterPro" id="IPR001965">
    <property type="entry name" value="Znf_PHD"/>
</dbReference>
<evidence type="ECO:0000256" key="4">
    <source>
        <dbReference type="ARBA" id="ARBA00022771"/>
    </source>
</evidence>
<evidence type="ECO:0000313" key="11">
    <source>
        <dbReference type="RefSeq" id="XP_030873553.1"/>
    </source>
</evidence>
<evidence type="ECO:0000256" key="2">
    <source>
        <dbReference type="ARBA" id="ARBA00022723"/>
    </source>
</evidence>
<evidence type="ECO:0000256" key="3">
    <source>
        <dbReference type="ARBA" id="ARBA00022737"/>
    </source>
</evidence>
<evidence type="ECO:0000256" key="6">
    <source>
        <dbReference type="ARBA" id="ARBA00023242"/>
    </source>
</evidence>
<evidence type="ECO:0000256" key="8">
    <source>
        <dbReference type="SAM" id="MobiDB-lite"/>
    </source>
</evidence>
<feature type="compositionally biased region" description="Basic and acidic residues" evidence="8">
    <location>
        <begin position="159"/>
        <end position="187"/>
    </location>
</feature>
<dbReference type="Proteomes" id="UP000245341">
    <property type="component" value="Unplaced"/>
</dbReference>
<dbReference type="Gene3D" id="3.30.40.10">
    <property type="entry name" value="Zinc/RING finger domain, C3HC4 (zinc finger)"/>
    <property type="match status" value="1"/>
</dbReference>
<keyword evidence="3" id="KW-0677">Repeat</keyword>
<dbReference type="SUPFAM" id="SSF57903">
    <property type="entry name" value="FYVE/PHD zinc finger"/>
    <property type="match status" value="1"/>
</dbReference>
<dbReference type="GeneID" id="102739339"/>
<dbReference type="AlphaFoldDB" id="A0A7F8PZG2"/>
<feature type="compositionally biased region" description="Basic and acidic residues" evidence="8">
    <location>
        <begin position="9"/>
        <end position="107"/>
    </location>
</feature>
<sequence>MSKLFPKIRPKETDHKSLPSSPDKREKFKEQRKATVNVKKDKEDKALKTEKRPKQPDKEGKLICSEKGKVSEKSLPKNEKEDKENISENDREYSGDAQVDKKTENDIVKSPQENLREPKRKRGRPPSIAPTAVDSNSQTLQPITLELRRRKISKGSEVPLKRPRLDKNSSQEKSKTYSENTDKDLSRRRSSRLSTNGTHEILDPDLVVSDLVDTVNTDPLQNTSSSNKESEEGQLKSPLEADQVSSTLTCHSFGDGLEAAGLELNCKSMGENSMKTEPASPLAELQEISTVAVTNTFKKADDFVTCKAPAVDLDHKFRCKVVDCLKFFRKAKLLHYHMKYFHGMEKSPEPEESPGKRHVQTRGSSVSDKANQESLTRKRVSASSPTAKDKEKNKEKKFKEFVRVKPKKKKKKKKKTKPECPCSEEISDTSQEPSPPKAFAVTRCGSSHKPGVHMSPQLHGSESGNHKGKVKVSEEDNLSESSSESFLWSDEEYGQDIDVTTNPDEELDGDDRYDFEVVRCICEVQEENDFMIQCEECQCWQHGVCMGLLEENVPEKYTCYVCQDPPGQRPGFKYWYDKEWLSRGHMHGLAFLEENYSHQNAKKIVATHQLLGDVQRVIEVLHGLQLKMSILQSREHPDLQLWCQPWKQHSGEGRSHSKHIHVTEAKSKEEVPSYRTLNGAVEKPLPLPLPRSVEESYITSEHCYQKPRAYYPAVEQKLVVETRGSALDDAVNPLHENGDGSLSPRLGWPLDQDRSRGDNGSKSSSLKVREYVSKKVLPEEAPTRKLLDRSGEGLLSSQHQWQFNLLTHVESLQDEVTHRMDSIEKELDVLESWLDYTGELEPPEPLARLPQLKHCIKQLLMDLGKVQQIALCCST</sequence>
<dbReference type="InterPro" id="IPR043449">
    <property type="entry name" value="PHF20-like"/>
</dbReference>
<organism evidence="10 11">
    <name type="scientific">Leptonychotes weddellii</name>
    <name type="common">Weddell seal</name>
    <name type="synonym">Otaria weddellii</name>
    <dbReference type="NCBI Taxonomy" id="9713"/>
    <lineage>
        <taxon>Eukaryota</taxon>
        <taxon>Metazoa</taxon>
        <taxon>Chordata</taxon>
        <taxon>Craniata</taxon>
        <taxon>Vertebrata</taxon>
        <taxon>Euteleostomi</taxon>
        <taxon>Mammalia</taxon>
        <taxon>Eutheria</taxon>
        <taxon>Laurasiatheria</taxon>
        <taxon>Carnivora</taxon>
        <taxon>Caniformia</taxon>
        <taxon>Pinnipedia</taxon>
        <taxon>Phocidae</taxon>
        <taxon>Monachinae</taxon>
        <taxon>Lobodontini</taxon>
        <taxon>Leptonychotes</taxon>
    </lineage>
</organism>
<keyword evidence="4 7" id="KW-0863">Zinc-finger</keyword>
<dbReference type="InterPro" id="IPR011011">
    <property type="entry name" value="Znf_FYVE_PHD"/>
</dbReference>
<protein>
    <submittedName>
        <fullName evidence="11">PHD finger protein 20 isoform X3</fullName>
    </submittedName>
</protein>
<dbReference type="GO" id="GO:0071339">
    <property type="term" value="C:MLL1 complex"/>
    <property type="evidence" value="ECO:0007669"/>
    <property type="project" value="TreeGrafter"/>
</dbReference>
<feature type="compositionally biased region" description="Polar residues" evidence="8">
    <location>
        <begin position="133"/>
        <end position="142"/>
    </location>
</feature>
<keyword evidence="10" id="KW-1185">Reference proteome</keyword>
<feature type="compositionally biased region" description="Basic residues" evidence="8">
    <location>
        <begin position="404"/>
        <end position="416"/>
    </location>
</feature>
<dbReference type="InterPro" id="IPR022255">
    <property type="entry name" value="PHF20_AT-hook"/>
</dbReference>
<dbReference type="GO" id="GO:0006357">
    <property type="term" value="P:regulation of transcription by RNA polymerase II"/>
    <property type="evidence" value="ECO:0007669"/>
    <property type="project" value="TreeGrafter"/>
</dbReference>
<evidence type="ECO:0000256" key="5">
    <source>
        <dbReference type="ARBA" id="ARBA00022833"/>
    </source>
</evidence>
<gene>
    <name evidence="11" type="primary">PHF20</name>
</gene>
<dbReference type="InterPro" id="IPR013087">
    <property type="entry name" value="Znf_C2H2_type"/>
</dbReference>
<keyword evidence="5" id="KW-0862">Zinc</keyword>
<reference evidence="11" key="1">
    <citation type="submission" date="2025-08" db="UniProtKB">
        <authorList>
            <consortium name="RefSeq"/>
        </authorList>
    </citation>
    <scope>IDENTIFICATION</scope>
    <source>
        <tissue evidence="11">Liver</tissue>
    </source>
</reference>
<keyword evidence="6" id="KW-0539">Nucleus</keyword>
<dbReference type="GO" id="GO:0044545">
    <property type="term" value="C:NSL complex"/>
    <property type="evidence" value="ECO:0007669"/>
    <property type="project" value="TreeGrafter"/>
</dbReference>
<dbReference type="Pfam" id="PF12618">
    <property type="entry name" value="PHF20_AT-hook"/>
    <property type="match status" value="1"/>
</dbReference>
<feature type="region of interest" description="Disordered" evidence="8">
    <location>
        <begin position="730"/>
        <end position="765"/>
    </location>
</feature>
<dbReference type="SMART" id="SM00249">
    <property type="entry name" value="PHD"/>
    <property type="match status" value="1"/>
</dbReference>
<dbReference type="CTD" id="51230"/>
<keyword evidence="2" id="KW-0479">Metal-binding</keyword>